<dbReference type="NCBIfam" id="TIGR03840">
    <property type="entry name" value="TMPT_Se_Te"/>
    <property type="match status" value="1"/>
</dbReference>
<evidence type="ECO:0000256" key="8">
    <source>
        <dbReference type="ARBA" id="ARBA00022691"/>
    </source>
</evidence>
<evidence type="ECO:0000256" key="9">
    <source>
        <dbReference type="HAMAP-Rule" id="MF_00812"/>
    </source>
</evidence>
<comment type="subcellular location">
    <subcellularLocation>
        <location evidence="2 9">Cytoplasm</location>
    </subcellularLocation>
</comment>
<dbReference type="PANTHER" id="PTHR10259">
    <property type="entry name" value="THIOPURINE S-METHYLTRANSFERASE"/>
    <property type="match status" value="1"/>
</dbReference>
<name>A0A370SAZ5_PSEJE</name>
<dbReference type="Gene3D" id="3.40.50.150">
    <property type="entry name" value="Vaccinia Virus protein VP39"/>
    <property type="match status" value="1"/>
</dbReference>
<keyword evidence="7 9" id="KW-0808">Transferase</keyword>
<feature type="binding site" evidence="9">
    <location>
        <position position="123"/>
    </location>
    <ligand>
        <name>S-adenosyl-L-methionine</name>
        <dbReference type="ChEBI" id="CHEBI:59789"/>
    </ligand>
</feature>
<keyword evidence="8 9" id="KW-0949">S-adenosyl-L-methionine</keyword>
<evidence type="ECO:0000256" key="1">
    <source>
        <dbReference type="ARBA" id="ARBA00000903"/>
    </source>
</evidence>
<feature type="binding site" evidence="9">
    <location>
        <position position="66"/>
    </location>
    <ligand>
        <name>S-adenosyl-L-methionine</name>
        <dbReference type="ChEBI" id="CHEBI:59789"/>
    </ligand>
</feature>
<evidence type="ECO:0000256" key="4">
    <source>
        <dbReference type="ARBA" id="ARBA00011905"/>
    </source>
</evidence>
<evidence type="ECO:0000256" key="6">
    <source>
        <dbReference type="ARBA" id="ARBA00022603"/>
    </source>
</evidence>
<dbReference type="GO" id="GO:0032259">
    <property type="term" value="P:methylation"/>
    <property type="evidence" value="ECO:0007669"/>
    <property type="project" value="UniProtKB-KW"/>
</dbReference>
<evidence type="ECO:0000256" key="2">
    <source>
        <dbReference type="ARBA" id="ARBA00004496"/>
    </source>
</evidence>
<dbReference type="PANTHER" id="PTHR10259:SF11">
    <property type="entry name" value="THIOPURINE S-METHYLTRANSFERASE"/>
    <property type="match status" value="1"/>
</dbReference>
<dbReference type="GO" id="GO:0010038">
    <property type="term" value="P:response to metal ion"/>
    <property type="evidence" value="ECO:0007669"/>
    <property type="project" value="InterPro"/>
</dbReference>
<organism evidence="10 11">
    <name type="scientific">Pseudomonas jessenii</name>
    <dbReference type="NCBI Taxonomy" id="77298"/>
    <lineage>
        <taxon>Bacteria</taxon>
        <taxon>Pseudomonadati</taxon>
        <taxon>Pseudomonadota</taxon>
        <taxon>Gammaproteobacteria</taxon>
        <taxon>Pseudomonadales</taxon>
        <taxon>Pseudomonadaceae</taxon>
        <taxon>Pseudomonas</taxon>
    </lineage>
</organism>
<dbReference type="Proteomes" id="UP000255365">
    <property type="component" value="Unassembled WGS sequence"/>
</dbReference>
<sequence length="218" mass="24473">MQHEFWHKKWASNQIGFHLPQVNPHLQRHWPDLNIPASARVLVPLCGKSLDLRWLAGRGHQVLGVELSSTAVEDFFTEHQLQPQISENGAFKVYRADGIELWCGDFFALTADDVAECTALYDRAALIALPPPMRERYAAQLQQILPQGLKGLLITLDYDQAQIPGPPFAVGDDEVQRLLGTGWQVQALQVQDVLQESGKFLQAGVTALEERVYRVSPR</sequence>
<dbReference type="AlphaFoldDB" id="A0A370SAZ5"/>
<dbReference type="InterPro" id="IPR008854">
    <property type="entry name" value="TPMT"/>
</dbReference>
<accession>A0A370SAZ5</accession>
<evidence type="ECO:0000256" key="3">
    <source>
        <dbReference type="ARBA" id="ARBA00008145"/>
    </source>
</evidence>
<comment type="catalytic activity">
    <reaction evidence="1 9">
        <text>S-adenosyl-L-methionine + a thiopurine = S-adenosyl-L-homocysteine + a thiopurine S-methylether.</text>
        <dbReference type="EC" id="2.1.1.67"/>
    </reaction>
</comment>
<dbReference type="HAMAP" id="MF_00812">
    <property type="entry name" value="Thiopur_methtran"/>
    <property type="match status" value="1"/>
</dbReference>
<dbReference type="RefSeq" id="WP_042560259.1">
    <property type="nucleotide sequence ID" value="NZ_QRAV01000012.1"/>
</dbReference>
<comment type="similarity">
    <text evidence="3 9">Belongs to the class I-like SAM-binding methyltransferase superfamily. TPMT family.</text>
</comment>
<evidence type="ECO:0000256" key="7">
    <source>
        <dbReference type="ARBA" id="ARBA00022679"/>
    </source>
</evidence>
<dbReference type="PROSITE" id="PS51585">
    <property type="entry name" value="SAM_MT_TPMT"/>
    <property type="match status" value="1"/>
</dbReference>
<dbReference type="Pfam" id="PF05724">
    <property type="entry name" value="TPMT"/>
    <property type="match status" value="1"/>
</dbReference>
<keyword evidence="6 9" id="KW-0489">Methyltransferase</keyword>
<dbReference type="EC" id="2.1.1.67" evidence="4 9"/>
<keyword evidence="5 9" id="KW-0963">Cytoplasm</keyword>
<gene>
    <name evidence="9" type="primary">tpm</name>
    <name evidence="10" type="ORF">DEU51_112115</name>
</gene>
<reference evidence="10 11" key="1">
    <citation type="submission" date="2018-07" db="EMBL/GenBank/DDBJ databases">
        <title>Genome sequencing of rice bacterial endophytes.</title>
        <authorList>
            <person name="Venturi V."/>
        </authorList>
    </citation>
    <scope>NUCLEOTIDE SEQUENCE [LARGE SCALE GENOMIC DNA]</scope>
    <source>
        <strain evidence="10 11">E2333</strain>
    </source>
</reference>
<dbReference type="InterPro" id="IPR025835">
    <property type="entry name" value="Thiopurine_S-MeTrfase"/>
</dbReference>
<dbReference type="FunFam" id="3.40.50.150:FF:000101">
    <property type="entry name" value="Thiopurine S-methyltransferase"/>
    <property type="match status" value="1"/>
</dbReference>
<dbReference type="NCBIfam" id="NF009732">
    <property type="entry name" value="PRK13255.1"/>
    <property type="match status" value="1"/>
</dbReference>
<comment type="caution">
    <text evidence="10">The sequence shown here is derived from an EMBL/GenBank/DDBJ whole genome shotgun (WGS) entry which is preliminary data.</text>
</comment>
<feature type="binding site" evidence="9">
    <location>
        <position position="45"/>
    </location>
    <ligand>
        <name>S-adenosyl-L-methionine</name>
        <dbReference type="ChEBI" id="CHEBI:59789"/>
    </ligand>
</feature>
<proteinExistence type="inferred from homology"/>
<protein>
    <recommendedName>
        <fullName evidence="4 9">Thiopurine S-methyltransferase</fullName>
        <ecNumber evidence="4 9">2.1.1.67</ecNumber>
    </recommendedName>
    <alternativeName>
        <fullName evidence="9">Thiopurine methyltransferase</fullName>
    </alternativeName>
</protein>
<dbReference type="PIRSF" id="PIRSF023956">
    <property type="entry name" value="Thiopurine_S-methyltransferase"/>
    <property type="match status" value="1"/>
</dbReference>
<dbReference type="GO" id="GO:0005737">
    <property type="term" value="C:cytoplasm"/>
    <property type="evidence" value="ECO:0007669"/>
    <property type="project" value="UniProtKB-SubCell"/>
</dbReference>
<dbReference type="SUPFAM" id="SSF53335">
    <property type="entry name" value="S-adenosyl-L-methionine-dependent methyltransferases"/>
    <property type="match status" value="1"/>
</dbReference>
<dbReference type="InterPro" id="IPR029063">
    <property type="entry name" value="SAM-dependent_MTases_sf"/>
</dbReference>
<evidence type="ECO:0000256" key="5">
    <source>
        <dbReference type="ARBA" id="ARBA00022490"/>
    </source>
</evidence>
<evidence type="ECO:0000313" key="11">
    <source>
        <dbReference type="Proteomes" id="UP000255365"/>
    </source>
</evidence>
<dbReference type="EMBL" id="QRAV01000012">
    <property type="protein sequence ID" value="RDL16928.1"/>
    <property type="molecule type" value="Genomic_DNA"/>
</dbReference>
<dbReference type="GO" id="GO:0008119">
    <property type="term" value="F:thiopurine S-methyltransferase activity"/>
    <property type="evidence" value="ECO:0007669"/>
    <property type="project" value="UniProtKB-UniRule"/>
</dbReference>
<dbReference type="InterPro" id="IPR022474">
    <property type="entry name" value="Thiopur_S-MeTfrase_Se/Te_detox"/>
</dbReference>
<evidence type="ECO:0000313" key="10">
    <source>
        <dbReference type="EMBL" id="RDL16928.1"/>
    </source>
</evidence>
<feature type="binding site" evidence="9">
    <location>
        <position position="10"/>
    </location>
    <ligand>
        <name>S-adenosyl-L-methionine</name>
        <dbReference type="ChEBI" id="CHEBI:59789"/>
    </ligand>
</feature>